<sequence>MVISEEFINEALSRIKPGEVLVIYVDDQSSLDIEDVVSIRINVNDDEYSILRLIAAAKAHNDPVLMSKWIITDELINRKYSRAGSLALLSRIIDYILIESGYDGYVARSFNEQEFRRVLINGSQDLKLRALEALGLDVPFSFRMANRTDDIDNVIRGLSGEFVSKYLDLRSYLLNNTALEYLLNYLDLLFRNA</sequence>
<dbReference type="Proteomes" id="UP000001137">
    <property type="component" value="Chromosome"/>
</dbReference>
<evidence type="ECO:0000313" key="1">
    <source>
        <dbReference type="EMBL" id="ABW02497.1"/>
    </source>
</evidence>
<protein>
    <submittedName>
        <fullName evidence="1">Uncharacterized protein</fullName>
    </submittedName>
</protein>
<dbReference type="AlphaFoldDB" id="A8MAC0"/>
<dbReference type="KEGG" id="cma:Cmaq_1674"/>
<evidence type="ECO:0000313" key="2">
    <source>
        <dbReference type="Proteomes" id="UP000001137"/>
    </source>
</evidence>
<keyword evidence="2" id="KW-1185">Reference proteome</keyword>
<dbReference type="STRING" id="397948.Cmaq_1674"/>
<accession>A8MAC0</accession>
<dbReference type="OrthoDB" id="378193at2157"/>
<proteinExistence type="predicted"/>
<dbReference type="RefSeq" id="WP_012186716.1">
    <property type="nucleotide sequence ID" value="NC_009954.1"/>
</dbReference>
<dbReference type="eggNOG" id="arCOG05442">
    <property type="taxonomic scope" value="Archaea"/>
</dbReference>
<name>A8MAC0_CALMQ</name>
<gene>
    <name evidence="1" type="ordered locus">Cmaq_1674</name>
</gene>
<dbReference type="HOGENOM" id="CLU_1405916_0_0_2"/>
<organism evidence="1 2">
    <name type="scientific">Caldivirga maquilingensis (strain ATCC 700844 / DSM 13496 / JCM 10307 / IC-167)</name>
    <dbReference type="NCBI Taxonomy" id="397948"/>
    <lineage>
        <taxon>Archaea</taxon>
        <taxon>Thermoproteota</taxon>
        <taxon>Thermoprotei</taxon>
        <taxon>Thermoproteales</taxon>
        <taxon>Thermoproteaceae</taxon>
        <taxon>Caldivirga</taxon>
    </lineage>
</organism>
<dbReference type="GeneID" id="5708825"/>
<reference evidence="1 2" key="1">
    <citation type="submission" date="2007-10" db="EMBL/GenBank/DDBJ databases">
        <title>Complete sequence of Caldivirga maquilingensis IC-167.</title>
        <authorList>
            <consortium name="US DOE Joint Genome Institute"/>
            <person name="Copeland A."/>
            <person name="Lucas S."/>
            <person name="Lapidus A."/>
            <person name="Barry K."/>
            <person name="Glavina del Rio T."/>
            <person name="Dalin E."/>
            <person name="Tice H."/>
            <person name="Pitluck S."/>
            <person name="Saunders E."/>
            <person name="Brettin T."/>
            <person name="Bruce D."/>
            <person name="Detter J.C."/>
            <person name="Han C."/>
            <person name="Schmutz J."/>
            <person name="Larimer F."/>
            <person name="Land M."/>
            <person name="Hauser L."/>
            <person name="Kyrpides N."/>
            <person name="Ivanova N."/>
            <person name="Biddle J.F."/>
            <person name="Zhang Z."/>
            <person name="Fitz-Gibbon S.T."/>
            <person name="Lowe T.M."/>
            <person name="Saltikov C."/>
            <person name="House C.H."/>
            <person name="Richardson P."/>
        </authorList>
    </citation>
    <scope>NUCLEOTIDE SEQUENCE [LARGE SCALE GENOMIC DNA]</scope>
    <source>
        <strain evidence="2">ATCC 700844 / DSM 13496 / JCM 10307 / IC-167</strain>
    </source>
</reference>
<dbReference type="EMBL" id="CP000852">
    <property type="protein sequence ID" value="ABW02497.1"/>
    <property type="molecule type" value="Genomic_DNA"/>
</dbReference>